<protein>
    <submittedName>
        <fullName evidence="1">TrmB family transcriptional regulator</fullName>
    </submittedName>
</protein>
<feature type="non-terminal residue" evidence="1">
    <location>
        <position position="1"/>
    </location>
</feature>
<dbReference type="Proteomes" id="UP000471521">
    <property type="component" value="Unassembled WGS sequence"/>
</dbReference>
<evidence type="ECO:0000313" key="2">
    <source>
        <dbReference type="Proteomes" id="UP000471521"/>
    </source>
</evidence>
<evidence type="ECO:0000313" key="1">
    <source>
        <dbReference type="EMBL" id="MXR22458.1"/>
    </source>
</evidence>
<reference evidence="1 2" key="1">
    <citation type="submission" date="2019-12" db="EMBL/GenBank/DDBJ databases">
        <title>Isolation and characterization of three novel carbon monoxide-oxidizing members of Halobacteria from salione crusts and soils.</title>
        <authorList>
            <person name="Myers M.R."/>
            <person name="King G.M."/>
        </authorList>
    </citation>
    <scope>NUCLEOTIDE SEQUENCE [LARGE SCALE GENOMIC DNA]</scope>
    <source>
        <strain evidence="1 2">PCN9</strain>
    </source>
</reference>
<dbReference type="AlphaFoldDB" id="A0A6B0SL46"/>
<name>A0A6B0SL46_9EURY</name>
<keyword evidence="2" id="KW-1185">Reference proteome</keyword>
<comment type="caution">
    <text evidence="1">The sequence shown here is derived from an EMBL/GenBank/DDBJ whole genome shotgun (WGS) entry which is preliminary data.</text>
</comment>
<gene>
    <name evidence="1" type="ORF">GRX66_18415</name>
</gene>
<dbReference type="EMBL" id="WUUU01000290">
    <property type="protein sequence ID" value="MXR22458.1"/>
    <property type="molecule type" value="Genomic_DNA"/>
</dbReference>
<proteinExistence type="predicted"/>
<accession>A0A6B0SL46</accession>
<sequence length="60" mass="6234">PYPDVGAERVVMVDGDAVLVSVLGDDGAEAAFWSRGTAFASMLSTLLAEFTESVVPVDDS</sequence>
<organism evidence="1 2">
    <name type="scientific">Halobacterium bonnevillei</name>
    <dbReference type="NCBI Taxonomy" id="2692200"/>
    <lineage>
        <taxon>Archaea</taxon>
        <taxon>Methanobacteriati</taxon>
        <taxon>Methanobacteriota</taxon>
        <taxon>Stenosarchaea group</taxon>
        <taxon>Halobacteria</taxon>
        <taxon>Halobacteriales</taxon>
        <taxon>Halobacteriaceae</taxon>
        <taxon>Halobacterium</taxon>
    </lineage>
</organism>